<reference evidence="1" key="1">
    <citation type="journal article" date="2020" name="Stud. Mycol.">
        <title>101 Dothideomycetes genomes: a test case for predicting lifestyles and emergence of pathogens.</title>
        <authorList>
            <person name="Haridas S."/>
            <person name="Albert R."/>
            <person name="Binder M."/>
            <person name="Bloem J."/>
            <person name="Labutti K."/>
            <person name="Salamov A."/>
            <person name="Andreopoulos B."/>
            <person name="Baker S."/>
            <person name="Barry K."/>
            <person name="Bills G."/>
            <person name="Bluhm B."/>
            <person name="Cannon C."/>
            <person name="Castanera R."/>
            <person name="Culley D."/>
            <person name="Daum C."/>
            <person name="Ezra D."/>
            <person name="Gonzalez J."/>
            <person name="Henrissat B."/>
            <person name="Kuo A."/>
            <person name="Liang C."/>
            <person name="Lipzen A."/>
            <person name="Lutzoni F."/>
            <person name="Magnuson J."/>
            <person name="Mondo S."/>
            <person name="Nolan M."/>
            <person name="Ohm R."/>
            <person name="Pangilinan J."/>
            <person name="Park H.-J."/>
            <person name="Ramirez L."/>
            <person name="Alfaro M."/>
            <person name="Sun H."/>
            <person name="Tritt A."/>
            <person name="Yoshinaga Y."/>
            <person name="Zwiers L.-H."/>
            <person name="Turgeon B."/>
            <person name="Goodwin S."/>
            <person name="Spatafora J."/>
            <person name="Crous P."/>
            <person name="Grigoriev I."/>
        </authorList>
    </citation>
    <scope>NUCLEOTIDE SEQUENCE</scope>
    <source>
        <strain evidence="1">CBS 473.64</strain>
    </source>
</reference>
<sequence length="149" mass="16377">MLQELATKNAGGLKEFDWASFRKDVEAVQLAKGQNKPMLMRLDMLESFLNLSGSSPKILTGKPGILTIVDLTDPVIDPESFCLLLDTCFLFFLSQTSCGKSIALEEAHSYMTESSTTVVQFMNRLPKTIREQSANGGETRFASGMSGEQ</sequence>
<proteinExistence type="predicted"/>
<dbReference type="OrthoDB" id="2316594at2759"/>
<dbReference type="AlphaFoldDB" id="A0A6A6S2E3"/>
<accession>A0A6A6S2E3</accession>
<evidence type="ECO:0000313" key="2">
    <source>
        <dbReference type="Proteomes" id="UP000799753"/>
    </source>
</evidence>
<dbReference type="EMBL" id="MU006783">
    <property type="protein sequence ID" value="KAF2641312.1"/>
    <property type="molecule type" value="Genomic_DNA"/>
</dbReference>
<name>A0A6A6S2E3_9PLEO</name>
<organism evidence="1 2">
    <name type="scientific">Massarina eburnea CBS 473.64</name>
    <dbReference type="NCBI Taxonomy" id="1395130"/>
    <lineage>
        <taxon>Eukaryota</taxon>
        <taxon>Fungi</taxon>
        <taxon>Dikarya</taxon>
        <taxon>Ascomycota</taxon>
        <taxon>Pezizomycotina</taxon>
        <taxon>Dothideomycetes</taxon>
        <taxon>Pleosporomycetidae</taxon>
        <taxon>Pleosporales</taxon>
        <taxon>Massarineae</taxon>
        <taxon>Massarinaceae</taxon>
        <taxon>Massarina</taxon>
    </lineage>
</organism>
<gene>
    <name evidence="1" type="ORF">P280DRAFT_517517</name>
</gene>
<keyword evidence="2" id="KW-1185">Reference proteome</keyword>
<evidence type="ECO:0000313" key="1">
    <source>
        <dbReference type="EMBL" id="KAF2641312.1"/>
    </source>
</evidence>
<protein>
    <submittedName>
        <fullName evidence="1">Uncharacterized protein</fullName>
    </submittedName>
</protein>
<dbReference type="Proteomes" id="UP000799753">
    <property type="component" value="Unassembled WGS sequence"/>
</dbReference>